<dbReference type="EMBL" id="FZMO01000179">
    <property type="protein sequence ID" value="SNQ48603.1"/>
    <property type="molecule type" value="Genomic_DNA"/>
</dbReference>
<name>A0A2I2KSE9_9ACTN</name>
<sequence length="99" mass="10889">MSTTVRVSDRTRQRVAAMAATTGQQMQTIIDEAVEAYERELFWRGFEAGYERLADDEGAWDEVEAERSAQAPALRDGLLPDGMPRDGLLPDGSSRGGVE</sequence>
<organism evidence="2 3">
    <name type="scientific">Frankia canadensis</name>
    <dbReference type="NCBI Taxonomy" id="1836972"/>
    <lineage>
        <taxon>Bacteria</taxon>
        <taxon>Bacillati</taxon>
        <taxon>Actinomycetota</taxon>
        <taxon>Actinomycetes</taxon>
        <taxon>Frankiales</taxon>
        <taxon>Frankiaceae</taxon>
        <taxon>Frankia</taxon>
    </lineage>
</organism>
<protein>
    <submittedName>
        <fullName evidence="2">Uncharacterized protein</fullName>
    </submittedName>
</protein>
<evidence type="ECO:0000313" key="2">
    <source>
        <dbReference type="EMBL" id="SNQ48603.1"/>
    </source>
</evidence>
<feature type="region of interest" description="Disordered" evidence="1">
    <location>
        <begin position="67"/>
        <end position="99"/>
    </location>
</feature>
<proteinExistence type="predicted"/>
<dbReference type="RefSeq" id="WP_243407592.1">
    <property type="nucleotide sequence ID" value="NZ_FZMO01000179.1"/>
</dbReference>
<evidence type="ECO:0000256" key="1">
    <source>
        <dbReference type="SAM" id="MobiDB-lite"/>
    </source>
</evidence>
<keyword evidence="3" id="KW-1185">Reference proteome</keyword>
<dbReference type="AlphaFoldDB" id="A0A2I2KSE9"/>
<evidence type="ECO:0000313" key="3">
    <source>
        <dbReference type="Proteomes" id="UP000234331"/>
    </source>
</evidence>
<dbReference type="Proteomes" id="UP000234331">
    <property type="component" value="Unassembled WGS sequence"/>
</dbReference>
<accession>A0A2I2KSE9</accession>
<gene>
    <name evidence="2" type="ORF">FRACA_260056</name>
</gene>
<reference evidence="2 3" key="1">
    <citation type="submission" date="2017-06" db="EMBL/GenBank/DDBJ databases">
        <authorList>
            <person name="Kim H.J."/>
            <person name="Triplett B.A."/>
        </authorList>
    </citation>
    <scope>NUCLEOTIDE SEQUENCE [LARGE SCALE GENOMIC DNA]</scope>
    <source>
        <strain evidence="2">FRACA_ARgP5</strain>
    </source>
</reference>